<evidence type="ECO:0000313" key="2">
    <source>
        <dbReference type="Proteomes" id="UP000619293"/>
    </source>
</evidence>
<protein>
    <submittedName>
        <fullName evidence="1">Uncharacterized protein</fullName>
    </submittedName>
</protein>
<organism evidence="1 2">
    <name type="scientific">Catellatospora chokoriensis</name>
    <dbReference type="NCBI Taxonomy" id="310353"/>
    <lineage>
        <taxon>Bacteria</taxon>
        <taxon>Bacillati</taxon>
        <taxon>Actinomycetota</taxon>
        <taxon>Actinomycetes</taxon>
        <taxon>Micromonosporales</taxon>
        <taxon>Micromonosporaceae</taxon>
        <taxon>Catellatospora</taxon>
    </lineage>
</organism>
<evidence type="ECO:0000313" key="1">
    <source>
        <dbReference type="EMBL" id="GIF91416.1"/>
    </source>
</evidence>
<dbReference type="EMBL" id="BONG01000032">
    <property type="protein sequence ID" value="GIF91416.1"/>
    <property type="molecule type" value="Genomic_DNA"/>
</dbReference>
<dbReference type="Proteomes" id="UP000619293">
    <property type="component" value="Unassembled WGS sequence"/>
</dbReference>
<proteinExistence type="predicted"/>
<keyword evidence="2" id="KW-1185">Reference proteome</keyword>
<sequence>MTRTLPAHYLDDLSSKAVRFTATAVTPLERSHPMDAGPADHLSHLPYGELAVALYHSPMPDDAGAVRGAATEQVEEWLGKGVATVGDVERLAALAQRSRELGTLRARGQMTSAQRREYAAMWPSQRRANLACGLAYHVIRQRIAGSDHR</sequence>
<accession>A0A8J3JUQ6</accession>
<gene>
    <name evidence="1" type="ORF">Cch02nite_48600</name>
</gene>
<name>A0A8J3JUQ6_9ACTN</name>
<comment type="caution">
    <text evidence="1">The sequence shown here is derived from an EMBL/GenBank/DDBJ whole genome shotgun (WGS) entry which is preliminary data.</text>
</comment>
<dbReference type="AlphaFoldDB" id="A0A8J3JUQ6"/>
<reference evidence="1 2" key="1">
    <citation type="submission" date="2021-01" db="EMBL/GenBank/DDBJ databases">
        <title>Whole genome shotgun sequence of Catellatospora chokoriensis NBRC 107358.</title>
        <authorList>
            <person name="Komaki H."/>
            <person name="Tamura T."/>
        </authorList>
    </citation>
    <scope>NUCLEOTIDE SEQUENCE [LARGE SCALE GENOMIC DNA]</scope>
    <source>
        <strain evidence="1 2">NBRC 107358</strain>
    </source>
</reference>